<evidence type="ECO:0000256" key="3">
    <source>
        <dbReference type="SAM" id="MobiDB-lite"/>
    </source>
</evidence>
<dbReference type="OrthoDB" id="8062037at2759"/>
<accession>A0A9P6E9U6</accession>
<dbReference type="GO" id="GO:0008270">
    <property type="term" value="F:zinc ion binding"/>
    <property type="evidence" value="ECO:0007669"/>
    <property type="project" value="UniProtKB-KW"/>
</dbReference>
<feature type="region of interest" description="Disordered" evidence="3">
    <location>
        <begin position="217"/>
        <end position="294"/>
    </location>
</feature>
<dbReference type="InterPro" id="IPR001841">
    <property type="entry name" value="Znf_RING"/>
</dbReference>
<dbReference type="EMBL" id="MU157888">
    <property type="protein sequence ID" value="KAF9525120.1"/>
    <property type="molecule type" value="Genomic_DNA"/>
</dbReference>
<keyword evidence="1" id="KW-0862">Zinc</keyword>
<keyword evidence="6" id="KW-1185">Reference proteome</keyword>
<evidence type="ECO:0000256" key="2">
    <source>
        <dbReference type="SAM" id="Coils"/>
    </source>
</evidence>
<organism evidence="5 6">
    <name type="scientific">Crepidotus variabilis</name>
    <dbReference type="NCBI Taxonomy" id="179855"/>
    <lineage>
        <taxon>Eukaryota</taxon>
        <taxon>Fungi</taxon>
        <taxon>Dikarya</taxon>
        <taxon>Basidiomycota</taxon>
        <taxon>Agaricomycotina</taxon>
        <taxon>Agaricomycetes</taxon>
        <taxon>Agaricomycetidae</taxon>
        <taxon>Agaricales</taxon>
        <taxon>Agaricineae</taxon>
        <taxon>Crepidotaceae</taxon>
        <taxon>Crepidotus</taxon>
    </lineage>
</organism>
<evidence type="ECO:0000256" key="1">
    <source>
        <dbReference type="PROSITE-ProRule" id="PRU00175"/>
    </source>
</evidence>
<dbReference type="InterPro" id="IPR013083">
    <property type="entry name" value="Znf_RING/FYVE/PHD"/>
</dbReference>
<dbReference type="PROSITE" id="PS50089">
    <property type="entry name" value="ZF_RING_2"/>
    <property type="match status" value="1"/>
</dbReference>
<dbReference type="SUPFAM" id="SSF57850">
    <property type="entry name" value="RING/U-box"/>
    <property type="match status" value="1"/>
</dbReference>
<protein>
    <recommendedName>
        <fullName evidence="4">RING-type domain-containing protein</fullName>
    </recommendedName>
</protein>
<dbReference type="AlphaFoldDB" id="A0A9P6E9U6"/>
<evidence type="ECO:0000313" key="5">
    <source>
        <dbReference type="EMBL" id="KAF9525120.1"/>
    </source>
</evidence>
<evidence type="ECO:0000313" key="6">
    <source>
        <dbReference type="Proteomes" id="UP000807306"/>
    </source>
</evidence>
<keyword evidence="1" id="KW-0479">Metal-binding</keyword>
<dbReference type="Gene3D" id="3.30.40.10">
    <property type="entry name" value="Zinc/RING finger domain, C3HC4 (zinc finger)"/>
    <property type="match status" value="1"/>
</dbReference>
<keyword evidence="2" id="KW-0175">Coiled coil</keyword>
<proteinExistence type="predicted"/>
<dbReference type="Proteomes" id="UP000807306">
    <property type="component" value="Unassembled WGS sequence"/>
</dbReference>
<evidence type="ECO:0000259" key="4">
    <source>
        <dbReference type="PROSITE" id="PS50089"/>
    </source>
</evidence>
<sequence>MTQLRLTNCAICSDGPIALDQFLFFSCGHKACKKCVGNNDFRKNPLCHECRQPKGAPHKVYLDFEEVVEEQRQQIIDGLNKIDMVSPGESIDKAGKKIRRFYKKCDGDPEACRPLLEAANDLQERVAPMFAKHATMKEENESLLARLHELEAMAETNKQNAKLAKILVDKEKDEAQRHYDRAQRYLSRIERKEDEILKLTQQLEEKNNAYRLLQKKTKGVDSTARKRIRLVSQPQEEDDSLVIEGKPEITPPKRIKRSHPPTVLQDANTDKHERRLKRRRRGASSNSKAREDDS</sequence>
<feature type="coiled-coil region" evidence="2">
    <location>
        <begin position="133"/>
        <end position="216"/>
    </location>
</feature>
<reference evidence="5" key="1">
    <citation type="submission" date="2020-11" db="EMBL/GenBank/DDBJ databases">
        <authorList>
            <consortium name="DOE Joint Genome Institute"/>
            <person name="Ahrendt S."/>
            <person name="Riley R."/>
            <person name="Andreopoulos W."/>
            <person name="Labutti K."/>
            <person name="Pangilinan J."/>
            <person name="Ruiz-Duenas F.J."/>
            <person name="Barrasa J.M."/>
            <person name="Sanchez-Garcia M."/>
            <person name="Camarero S."/>
            <person name="Miyauchi S."/>
            <person name="Serrano A."/>
            <person name="Linde D."/>
            <person name="Babiker R."/>
            <person name="Drula E."/>
            <person name="Ayuso-Fernandez I."/>
            <person name="Pacheco R."/>
            <person name="Padilla G."/>
            <person name="Ferreira P."/>
            <person name="Barriuso J."/>
            <person name="Kellner H."/>
            <person name="Castanera R."/>
            <person name="Alfaro M."/>
            <person name="Ramirez L."/>
            <person name="Pisabarro A.G."/>
            <person name="Kuo A."/>
            <person name="Tritt A."/>
            <person name="Lipzen A."/>
            <person name="He G."/>
            <person name="Yan M."/>
            <person name="Ng V."/>
            <person name="Cullen D."/>
            <person name="Martin F."/>
            <person name="Rosso M.-N."/>
            <person name="Henrissat B."/>
            <person name="Hibbett D."/>
            <person name="Martinez A.T."/>
            <person name="Grigoriev I.V."/>
        </authorList>
    </citation>
    <scope>NUCLEOTIDE SEQUENCE</scope>
    <source>
        <strain evidence="5">CBS 506.95</strain>
    </source>
</reference>
<keyword evidence="1" id="KW-0863">Zinc-finger</keyword>
<comment type="caution">
    <text evidence="5">The sequence shown here is derived from an EMBL/GenBank/DDBJ whole genome shotgun (WGS) entry which is preliminary data.</text>
</comment>
<feature type="domain" description="RING-type" evidence="4">
    <location>
        <begin position="9"/>
        <end position="51"/>
    </location>
</feature>
<name>A0A9P6E9U6_9AGAR</name>
<gene>
    <name evidence="5" type="ORF">CPB83DRAFT_562195</name>
</gene>